<name>Q85QR1_GOMHO</name>
<dbReference type="CTD" id="4509"/>
<keyword evidence="1" id="KW-0472">Membrane</keyword>
<keyword evidence="1" id="KW-1133">Transmembrane helix</keyword>
<accession>Q85QR1</accession>
<evidence type="ECO:0000256" key="1">
    <source>
        <dbReference type="SAM" id="Phobius"/>
    </source>
</evidence>
<reference evidence="2" key="1">
    <citation type="journal article" date="2003" name="Science">
        <title>Hexapod origins: monophyletic or paraphyletic?</title>
        <authorList>
            <person name="Nardi F."/>
            <person name="Spinsanti G."/>
            <person name="Boore J.L."/>
            <person name="Carapelli A."/>
            <person name="Dallai R."/>
            <person name="Frati F."/>
        </authorList>
    </citation>
    <scope>NUCLEOTIDE SEQUENCE</scope>
</reference>
<protein>
    <submittedName>
        <fullName evidence="2">ATPase 8</fullName>
    </submittedName>
</protein>
<dbReference type="AlphaFoldDB" id="Q85QR1"/>
<organism evidence="2">
    <name type="scientific">Gomphiocephalus hodgsoni</name>
    <name type="common">Antarctic springtail</name>
    <dbReference type="NCBI Taxonomy" id="221270"/>
    <lineage>
        <taxon>Eukaryota</taxon>
        <taxon>Metazoa</taxon>
        <taxon>Ecdysozoa</taxon>
        <taxon>Arthropoda</taxon>
        <taxon>Hexapoda</taxon>
        <taxon>Collembola</taxon>
        <taxon>Poduromorpha</taxon>
        <taxon>Poduroidea</taxon>
        <taxon>Hypogastruridae</taxon>
        <taxon>Gomphiocephalus</taxon>
    </lineage>
</organism>
<feature type="transmembrane region" description="Helical" evidence="1">
    <location>
        <begin position="12"/>
        <end position="32"/>
    </location>
</feature>
<geneLocation type="mitochondrion" evidence="2"/>
<sequence>MPQMSPMNWGFLFITFIFILICSMIVIYFNVFTQTIINQMNKSSTNILTSLSHKSWKW</sequence>
<dbReference type="RefSeq" id="NP_976155.1">
    <property type="nucleotide sequence ID" value="NC_005438.1"/>
</dbReference>
<keyword evidence="1" id="KW-0812">Transmembrane</keyword>
<evidence type="ECO:0000313" key="2">
    <source>
        <dbReference type="EMBL" id="AAO43661.1"/>
    </source>
</evidence>
<dbReference type="GeneID" id="2746449"/>
<keyword evidence="2" id="KW-0496">Mitochondrion</keyword>
<proteinExistence type="predicted"/>
<dbReference type="EMBL" id="AY191995">
    <property type="protein sequence ID" value="AAO43661.1"/>
    <property type="molecule type" value="Genomic_DNA"/>
</dbReference>